<feature type="compositionally biased region" description="Polar residues" evidence="1">
    <location>
        <begin position="9"/>
        <end position="31"/>
    </location>
</feature>
<feature type="region of interest" description="Disordered" evidence="1">
    <location>
        <begin position="400"/>
        <end position="440"/>
    </location>
</feature>
<organism evidence="2 3">
    <name type="scientific">Arabidopsis arenosa</name>
    <name type="common">Sand rock-cress</name>
    <name type="synonym">Cardaminopsis arenosa</name>
    <dbReference type="NCBI Taxonomy" id="38785"/>
    <lineage>
        <taxon>Eukaryota</taxon>
        <taxon>Viridiplantae</taxon>
        <taxon>Streptophyta</taxon>
        <taxon>Embryophyta</taxon>
        <taxon>Tracheophyta</taxon>
        <taxon>Spermatophyta</taxon>
        <taxon>Magnoliopsida</taxon>
        <taxon>eudicotyledons</taxon>
        <taxon>Gunneridae</taxon>
        <taxon>Pentapetalae</taxon>
        <taxon>rosids</taxon>
        <taxon>malvids</taxon>
        <taxon>Brassicales</taxon>
        <taxon>Brassicaceae</taxon>
        <taxon>Camelineae</taxon>
        <taxon>Arabidopsis</taxon>
    </lineage>
</organism>
<feature type="compositionally biased region" description="Basic and acidic residues" evidence="1">
    <location>
        <begin position="137"/>
        <end position="156"/>
    </location>
</feature>
<dbReference type="AlphaFoldDB" id="A0A8S2B577"/>
<evidence type="ECO:0000256" key="1">
    <source>
        <dbReference type="SAM" id="MobiDB-lite"/>
    </source>
</evidence>
<feature type="compositionally biased region" description="Polar residues" evidence="1">
    <location>
        <begin position="333"/>
        <end position="355"/>
    </location>
</feature>
<feature type="region of interest" description="Disordered" evidence="1">
    <location>
        <begin position="457"/>
        <end position="513"/>
    </location>
</feature>
<dbReference type="EMBL" id="LR999458">
    <property type="protein sequence ID" value="CAE6243657.1"/>
    <property type="molecule type" value="Genomic_DNA"/>
</dbReference>
<feature type="region of interest" description="Disordered" evidence="1">
    <location>
        <begin position="72"/>
        <end position="116"/>
    </location>
</feature>
<feature type="region of interest" description="Disordered" evidence="1">
    <location>
        <begin position="1"/>
        <end position="54"/>
    </location>
</feature>
<feature type="region of interest" description="Disordered" evidence="1">
    <location>
        <begin position="137"/>
        <end position="189"/>
    </location>
</feature>
<sequence length="673" mass="77047">MVAQDKSEGSSPQKASNTNDSFLSKLSSNKQKFMGSKTESHNSQGCVERNVESETKPAKYLIRKIKSEFNNPRCSISIKKKNEAAEPFHQQEKKSNSMSKGDNEESSRRKIKVVNSNDREEIGEVVSNCQKKAQVNFKRESEQSYEEEVKNHEPKFKGFNFQEAKKSSKQQKSQIQTQVEKEGGSRVSDKSQVIKFGELIFDGKDIQETKNLKFMKINKEQSKVCETINQEGDKKIGKSKEESSVMEKNPIKMESVKLSKPTSYVEALKRPPPMKTEEDLRLSRFKVLNWNCRSNTKAQEGVLKSDPLIAPAKDKNHKLTIEEKKKQKDKSEGSSPQKASNTNDSFLSKLSSNKQKFMGSKTESHNSQGCVERNVESETKPAKYLIRKIKSEFNNPRCSISIKKKNEAAEPFHQQEKKSNSMSKGDNEESSRRKIKVVNSNDREEIGEVVSNCQKKAQVNFKRESEQSYEEEVKNHEPKFKGFNFQEAKKSSKQQKSQIQTQVEKEGGSRVSDKSQVIKFGELIFDGKDIQETKNLKFMKINKEQSKVCETINQEGDKKIGKSKEESSVMEKNPIKMESVKLSKPTSYVEALKRPPPMKTEEDLRLSRFKVLNWNCRSNTKAQEGVLKSDPLIAPAKDKNHKLTIEEKKKQKVNDEVKCREKRIRVPRVIGWL</sequence>
<feature type="compositionally biased region" description="Basic and acidic residues" evidence="1">
    <location>
        <begin position="404"/>
        <end position="432"/>
    </location>
</feature>
<feature type="region of interest" description="Disordered" evidence="1">
    <location>
        <begin position="231"/>
        <end position="251"/>
    </location>
</feature>
<accession>A0A8S2B577</accession>
<name>A0A8S2B577_ARAAE</name>
<feature type="region of interest" description="Disordered" evidence="1">
    <location>
        <begin position="300"/>
        <end position="378"/>
    </location>
</feature>
<feature type="region of interest" description="Disordered" evidence="1">
    <location>
        <begin position="261"/>
        <end position="280"/>
    </location>
</feature>
<evidence type="ECO:0000313" key="2">
    <source>
        <dbReference type="EMBL" id="CAE6243657.1"/>
    </source>
</evidence>
<feature type="compositionally biased region" description="Basic and acidic residues" evidence="1">
    <location>
        <begin position="503"/>
        <end position="513"/>
    </location>
</feature>
<gene>
    <name evidence="2" type="ORF">AARE701A_LOCUS21647</name>
</gene>
<protein>
    <submittedName>
        <fullName evidence="2">Uncharacterized protein</fullName>
    </submittedName>
</protein>
<dbReference type="Proteomes" id="UP000682877">
    <property type="component" value="Chromosome 8"/>
</dbReference>
<reference evidence="2" key="1">
    <citation type="submission" date="2021-01" db="EMBL/GenBank/DDBJ databases">
        <authorList>
            <person name="Bezrukov I."/>
        </authorList>
    </citation>
    <scope>NUCLEOTIDE SEQUENCE</scope>
</reference>
<proteinExistence type="predicted"/>
<feature type="compositionally biased region" description="Basic and acidic residues" evidence="1">
    <location>
        <begin position="179"/>
        <end position="189"/>
    </location>
</feature>
<evidence type="ECO:0000313" key="3">
    <source>
        <dbReference type="Proteomes" id="UP000682877"/>
    </source>
</evidence>
<feature type="compositionally biased region" description="Basic and acidic residues" evidence="1">
    <location>
        <begin position="80"/>
        <end position="108"/>
    </location>
</feature>
<keyword evidence="3" id="KW-1185">Reference proteome</keyword>
<feature type="compositionally biased region" description="Basic and acidic residues" evidence="1">
    <location>
        <begin position="312"/>
        <end position="332"/>
    </location>
</feature>
<feature type="compositionally biased region" description="Basic and acidic residues" evidence="1">
    <location>
        <begin position="461"/>
        <end position="480"/>
    </location>
</feature>